<evidence type="ECO:0000259" key="1">
    <source>
        <dbReference type="PROSITE" id="PS50943"/>
    </source>
</evidence>
<protein>
    <submittedName>
        <fullName evidence="2">Helix-turn-helix domain-containing protein</fullName>
    </submittedName>
</protein>
<dbReference type="SUPFAM" id="SSF47413">
    <property type="entry name" value="lambda repressor-like DNA-binding domains"/>
    <property type="match status" value="1"/>
</dbReference>
<dbReference type="PROSITE" id="PS50943">
    <property type="entry name" value="HTH_CROC1"/>
    <property type="match status" value="1"/>
</dbReference>
<comment type="caution">
    <text evidence="2">The sequence shown here is derived from an EMBL/GenBank/DDBJ whole genome shotgun (WGS) entry which is preliminary data.</text>
</comment>
<organism evidence="2 3">
    <name type="scientific">Trichocoleus desertorum GB2-A4</name>
    <dbReference type="NCBI Taxonomy" id="2933944"/>
    <lineage>
        <taxon>Bacteria</taxon>
        <taxon>Bacillati</taxon>
        <taxon>Cyanobacteriota</taxon>
        <taxon>Cyanophyceae</taxon>
        <taxon>Leptolyngbyales</taxon>
        <taxon>Trichocoleusaceae</taxon>
        <taxon>Trichocoleus</taxon>
    </lineage>
</organism>
<reference evidence="2 3" key="1">
    <citation type="submission" date="2022-04" db="EMBL/GenBank/DDBJ databases">
        <title>Positive selection, recombination, and allopatry shape intraspecific diversity of widespread and dominant cyanobacteria.</title>
        <authorList>
            <person name="Wei J."/>
            <person name="Shu W."/>
            <person name="Hu C."/>
        </authorList>
    </citation>
    <scope>NUCLEOTIDE SEQUENCE [LARGE SCALE GENOMIC DNA]</scope>
    <source>
        <strain evidence="2 3">GB2-A4</strain>
    </source>
</reference>
<name>A0ABV0JFI2_9CYAN</name>
<sequence>MKAELVALPMKIAITIELPELEKDLKTWRDAKGWSLNDLSRQITLEGKRMTSQNIQRIETSETKVVPYETLKTICDAMGLDLMPQIAEAIQKQILQSR</sequence>
<proteinExistence type="predicted"/>
<evidence type="ECO:0000313" key="3">
    <source>
        <dbReference type="Proteomes" id="UP001464891"/>
    </source>
</evidence>
<accession>A0ABV0JFI2</accession>
<dbReference type="Gene3D" id="1.10.260.40">
    <property type="entry name" value="lambda repressor-like DNA-binding domains"/>
    <property type="match status" value="1"/>
</dbReference>
<keyword evidence="3" id="KW-1185">Reference proteome</keyword>
<gene>
    <name evidence="2" type="ORF">NC998_25980</name>
</gene>
<dbReference type="RefSeq" id="WP_190437230.1">
    <property type="nucleotide sequence ID" value="NZ_JAMPKM010000033.1"/>
</dbReference>
<dbReference type="InterPro" id="IPR010982">
    <property type="entry name" value="Lambda_DNA-bd_dom_sf"/>
</dbReference>
<evidence type="ECO:0000313" key="2">
    <source>
        <dbReference type="EMBL" id="MEP0820547.1"/>
    </source>
</evidence>
<dbReference type="InterPro" id="IPR001387">
    <property type="entry name" value="Cro/C1-type_HTH"/>
</dbReference>
<dbReference type="Proteomes" id="UP001464891">
    <property type="component" value="Unassembled WGS sequence"/>
</dbReference>
<dbReference type="EMBL" id="JAMPKM010000033">
    <property type="protein sequence ID" value="MEP0820547.1"/>
    <property type="molecule type" value="Genomic_DNA"/>
</dbReference>
<feature type="domain" description="HTH cro/C1-type" evidence="1">
    <location>
        <begin position="25"/>
        <end position="86"/>
    </location>
</feature>